<evidence type="ECO:0000313" key="2">
    <source>
        <dbReference type="Proteomes" id="UP000489600"/>
    </source>
</evidence>
<sequence length="122" mass="13772">MNDLKDEENPRTRVGIDYGCGGSKIDVSTAKRVCGESASFLLFAFLECLTLCDGGKFILKEMVFSRAAFVRSSYLACVDTEKSSFAFLQAMRLKTFISNACGSNFTKIMSRFEKLWYLLEQR</sequence>
<name>A0A565B0U4_9BRAS</name>
<dbReference type="AlphaFoldDB" id="A0A565B0U4"/>
<gene>
    <name evidence="1" type="ORF">ANE_LOCUS5672</name>
</gene>
<reference evidence="1" key="1">
    <citation type="submission" date="2019-07" db="EMBL/GenBank/DDBJ databases">
        <authorList>
            <person name="Dittberner H."/>
        </authorList>
    </citation>
    <scope>NUCLEOTIDE SEQUENCE [LARGE SCALE GENOMIC DNA]</scope>
</reference>
<comment type="caution">
    <text evidence="1">The sequence shown here is derived from an EMBL/GenBank/DDBJ whole genome shotgun (WGS) entry which is preliminary data.</text>
</comment>
<protein>
    <submittedName>
        <fullName evidence="1">Uncharacterized protein</fullName>
    </submittedName>
</protein>
<keyword evidence="2" id="KW-1185">Reference proteome</keyword>
<dbReference type="EMBL" id="CABITT030000002">
    <property type="protein sequence ID" value="VVA95227.1"/>
    <property type="molecule type" value="Genomic_DNA"/>
</dbReference>
<organism evidence="1 2">
    <name type="scientific">Arabis nemorensis</name>
    <dbReference type="NCBI Taxonomy" id="586526"/>
    <lineage>
        <taxon>Eukaryota</taxon>
        <taxon>Viridiplantae</taxon>
        <taxon>Streptophyta</taxon>
        <taxon>Embryophyta</taxon>
        <taxon>Tracheophyta</taxon>
        <taxon>Spermatophyta</taxon>
        <taxon>Magnoliopsida</taxon>
        <taxon>eudicotyledons</taxon>
        <taxon>Gunneridae</taxon>
        <taxon>Pentapetalae</taxon>
        <taxon>rosids</taxon>
        <taxon>malvids</taxon>
        <taxon>Brassicales</taxon>
        <taxon>Brassicaceae</taxon>
        <taxon>Arabideae</taxon>
        <taxon>Arabis</taxon>
    </lineage>
</organism>
<proteinExistence type="predicted"/>
<accession>A0A565B0U4</accession>
<evidence type="ECO:0000313" key="1">
    <source>
        <dbReference type="EMBL" id="VVA95227.1"/>
    </source>
</evidence>
<dbReference type="Proteomes" id="UP000489600">
    <property type="component" value="Unassembled WGS sequence"/>
</dbReference>